<keyword evidence="3" id="KW-0479">Metal-binding</keyword>
<dbReference type="AlphaFoldDB" id="A0A9P7Z8K5"/>
<feature type="compositionally biased region" description="Low complexity" evidence="9">
    <location>
        <begin position="156"/>
        <end position="166"/>
    </location>
</feature>
<dbReference type="InterPro" id="IPR017907">
    <property type="entry name" value="Znf_RING_CS"/>
</dbReference>
<evidence type="ECO:0000313" key="12">
    <source>
        <dbReference type="EMBL" id="KAG9247112.1"/>
    </source>
</evidence>
<feature type="compositionally biased region" description="Basic and acidic residues" evidence="9">
    <location>
        <begin position="334"/>
        <end position="345"/>
    </location>
</feature>
<dbReference type="PROSITE" id="PS50089">
    <property type="entry name" value="ZF_RING_2"/>
    <property type="match status" value="1"/>
</dbReference>
<dbReference type="InterPro" id="IPR052256">
    <property type="entry name" value="E3_ubiquitin-ligase_CHFR"/>
</dbReference>
<dbReference type="InterPro" id="IPR018957">
    <property type="entry name" value="Znf_C3HC4_RING-type"/>
</dbReference>
<feature type="compositionally biased region" description="Polar residues" evidence="9">
    <location>
        <begin position="303"/>
        <end position="329"/>
    </location>
</feature>
<protein>
    <recommendedName>
        <fullName evidence="14">RING-type domain-containing protein</fullName>
    </recommendedName>
</protein>
<reference evidence="12" key="1">
    <citation type="journal article" date="2021" name="IMA Fungus">
        <title>Genomic characterization of three marine fungi, including Emericellopsis atlantica sp. nov. with signatures of a generalist lifestyle and marine biomass degradation.</title>
        <authorList>
            <person name="Hagestad O.C."/>
            <person name="Hou L."/>
            <person name="Andersen J.H."/>
            <person name="Hansen E.H."/>
            <person name="Altermark B."/>
            <person name="Li C."/>
            <person name="Kuhnert E."/>
            <person name="Cox R.J."/>
            <person name="Crous P.W."/>
            <person name="Spatafora J.W."/>
            <person name="Lail K."/>
            <person name="Amirebrahimi M."/>
            <person name="Lipzen A."/>
            <person name="Pangilinan J."/>
            <person name="Andreopoulos W."/>
            <person name="Hayes R.D."/>
            <person name="Ng V."/>
            <person name="Grigoriev I.V."/>
            <person name="Jackson S.A."/>
            <person name="Sutton T.D.S."/>
            <person name="Dobson A.D.W."/>
            <person name="Rama T."/>
        </authorList>
    </citation>
    <scope>NUCLEOTIDE SEQUENCE</scope>
    <source>
        <strain evidence="12">TRa3180A</strain>
    </source>
</reference>
<name>A0A9P7Z8K5_9HELO</name>
<dbReference type="PROSITE" id="PS00518">
    <property type="entry name" value="ZF_RING_1"/>
    <property type="match status" value="1"/>
</dbReference>
<dbReference type="GO" id="GO:0016567">
    <property type="term" value="P:protein ubiquitination"/>
    <property type="evidence" value="ECO:0007669"/>
    <property type="project" value="TreeGrafter"/>
</dbReference>
<dbReference type="Gene3D" id="2.30.30.40">
    <property type="entry name" value="SH3 Domains"/>
    <property type="match status" value="1"/>
</dbReference>
<feature type="domain" description="RING-type" evidence="11">
    <location>
        <begin position="13"/>
        <end position="58"/>
    </location>
</feature>
<dbReference type="GO" id="GO:0006511">
    <property type="term" value="P:ubiquitin-dependent protein catabolic process"/>
    <property type="evidence" value="ECO:0007669"/>
    <property type="project" value="TreeGrafter"/>
</dbReference>
<evidence type="ECO:0000313" key="13">
    <source>
        <dbReference type="Proteomes" id="UP000887226"/>
    </source>
</evidence>
<dbReference type="PROSITE" id="PS50002">
    <property type="entry name" value="SH3"/>
    <property type="match status" value="1"/>
</dbReference>
<feature type="compositionally biased region" description="Polar residues" evidence="9">
    <location>
        <begin position="225"/>
        <end position="250"/>
    </location>
</feature>
<keyword evidence="4 7" id="KW-0863">Zinc-finger</keyword>
<dbReference type="Pfam" id="PF00018">
    <property type="entry name" value="SH3_1"/>
    <property type="match status" value="1"/>
</dbReference>
<feature type="compositionally biased region" description="Low complexity" evidence="9">
    <location>
        <begin position="397"/>
        <end position="419"/>
    </location>
</feature>
<keyword evidence="2 8" id="KW-0728">SH3 domain</keyword>
<organism evidence="12 13">
    <name type="scientific">Calycina marina</name>
    <dbReference type="NCBI Taxonomy" id="1763456"/>
    <lineage>
        <taxon>Eukaryota</taxon>
        <taxon>Fungi</taxon>
        <taxon>Dikarya</taxon>
        <taxon>Ascomycota</taxon>
        <taxon>Pezizomycotina</taxon>
        <taxon>Leotiomycetes</taxon>
        <taxon>Helotiales</taxon>
        <taxon>Pezizellaceae</taxon>
        <taxon>Calycina</taxon>
    </lineage>
</organism>
<evidence type="ECO:0000256" key="7">
    <source>
        <dbReference type="PROSITE-ProRule" id="PRU00175"/>
    </source>
</evidence>
<evidence type="ECO:0000256" key="5">
    <source>
        <dbReference type="ARBA" id="ARBA00022833"/>
    </source>
</evidence>
<feature type="compositionally biased region" description="Basic and acidic residues" evidence="9">
    <location>
        <begin position="84"/>
        <end position="94"/>
    </location>
</feature>
<dbReference type="Gene3D" id="3.30.40.10">
    <property type="entry name" value="Zinc/RING finger domain, C3HC4 (zinc finger)"/>
    <property type="match status" value="1"/>
</dbReference>
<dbReference type="SMART" id="SM00326">
    <property type="entry name" value="SH3"/>
    <property type="match status" value="1"/>
</dbReference>
<evidence type="ECO:0000256" key="3">
    <source>
        <dbReference type="ARBA" id="ARBA00022723"/>
    </source>
</evidence>
<dbReference type="InterPro" id="IPR013083">
    <property type="entry name" value="Znf_RING/FYVE/PHD"/>
</dbReference>
<comment type="caution">
    <text evidence="12">The sequence shown here is derived from an EMBL/GenBank/DDBJ whole genome shotgun (WGS) entry which is preliminary data.</text>
</comment>
<feature type="region of interest" description="Disordered" evidence="9">
    <location>
        <begin position="534"/>
        <end position="573"/>
    </location>
</feature>
<evidence type="ECO:0000256" key="1">
    <source>
        <dbReference type="ARBA" id="ARBA00008649"/>
    </source>
</evidence>
<keyword evidence="5" id="KW-0862">Zinc</keyword>
<dbReference type="GO" id="GO:0004842">
    <property type="term" value="F:ubiquitin-protein transferase activity"/>
    <property type="evidence" value="ECO:0007669"/>
    <property type="project" value="TreeGrafter"/>
</dbReference>
<dbReference type="InterPro" id="IPR036028">
    <property type="entry name" value="SH3-like_dom_sf"/>
</dbReference>
<dbReference type="SMART" id="SM00184">
    <property type="entry name" value="RING"/>
    <property type="match status" value="1"/>
</dbReference>
<evidence type="ECO:0000259" key="10">
    <source>
        <dbReference type="PROSITE" id="PS50002"/>
    </source>
</evidence>
<feature type="compositionally biased region" description="Basic and acidic residues" evidence="9">
    <location>
        <begin position="104"/>
        <end position="113"/>
    </location>
</feature>
<feature type="region of interest" description="Disordered" evidence="9">
    <location>
        <begin position="131"/>
        <end position="254"/>
    </location>
</feature>
<evidence type="ECO:0000256" key="4">
    <source>
        <dbReference type="ARBA" id="ARBA00022771"/>
    </source>
</evidence>
<evidence type="ECO:0000256" key="9">
    <source>
        <dbReference type="SAM" id="MobiDB-lite"/>
    </source>
</evidence>
<dbReference type="PANTHER" id="PTHR16079:SF4">
    <property type="entry name" value="E3 UBIQUITIN-PROTEIN LIGASE CHFR"/>
    <property type="match status" value="1"/>
</dbReference>
<comment type="similarity">
    <text evidence="1">Belongs to the SH3RF family.</text>
</comment>
<feature type="region of interest" description="Disordered" evidence="9">
    <location>
        <begin position="296"/>
        <end position="494"/>
    </location>
</feature>
<dbReference type="GO" id="GO:0008270">
    <property type="term" value="F:zinc ion binding"/>
    <property type="evidence" value="ECO:0007669"/>
    <property type="project" value="UniProtKB-KW"/>
</dbReference>
<evidence type="ECO:0008006" key="14">
    <source>
        <dbReference type="Google" id="ProtNLM"/>
    </source>
</evidence>
<evidence type="ECO:0000256" key="2">
    <source>
        <dbReference type="ARBA" id="ARBA00022443"/>
    </source>
</evidence>
<dbReference type="Pfam" id="PF00097">
    <property type="entry name" value="zf-C3HC4"/>
    <property type="match status" value="1"/>
</dbReference>
<dbReference type="PANTHER" id="PTHR16079">
    <property type="entry name" value="UBIQUITIN LIGASE PROTEIN CHFR"/>
    <property type="match status" value="1"/>
</dbReference>
<dbReference type="Proteomes" id="UP000887226">
    <property type="component" value="Unassembled WGS sequence"/>
</dbReference>
<evidence type="ECO:0000256" key="6">
    <source>
        <dbReference type="ARBA" id="ARBA00022843"/>
    </source>
</evidence>
<keyword evidence="13" id="KW-1185">Reference proteome</keyword>
<keyword evidence="6" id="KW-0832">Ubl conjugation</keyword>
<feature type="compositionally biased region" description="Polar residues" evidence="9">
    <location>
        <begin position="559"/>
        <end position="573"/>
    </location>
</feature>
<dbReference type="SUPFAM" id="SSF50044">
    <property type="entry name" value="SH3-domain"/>
    <property type="match status" value="1"/>
</dbReference>
<dbReference type="GO" id="GO:0005634">
    <property type="term" value="C:nucleus"/>
    <property type="evidence" value="ECO:0007669"/>
    <property type="project" value="TreeGrafter"/>
</dbReference>
<feature type="compositionally biased region" description="Basic and acidic residues" evidence="9">
    <location>
        <begin position="167"/>
        <end position="199"/>
    </location>
</feature>
<feature type="compositionally biased region" description="Polar residues" evidence="9">
    <location>
        <begin position="367"/>
        <end position="376"/>
    </location>
</feature>
<evidence type="ECO:0000259" key="11">
    <source>
        <dbReference type="PROSITE" id="PS50089"/>
    </source>
</evidence>
<feature type="compositionally biased region" description="Polar residues" evidence="9">
    <location>
        <begin position="473"/>
        <end position="484"/>
    </location>
</feature>
<dbReference type="SUPFAM" id="SSF57850">
    <property type="entry name" value="RING/U-box"/>
    <property type="match status" value="2"/>
</dbReference>
<dbReference type="InterPro" id="IPR001452">
    <property type="entry name" value="SH3_domain"/>
</dbReference>
<gene>
    <name evidence="12" type="ORF">BJ878DRAFT_415578</name>
</gene>
<proteinExistence type="inferred from homology"/>
<evidence type="ECO:0000256" key="8">
    <source>
        <dbReference type="PROSITE-ProRule" id="PRU00192"/>
    </source>
</evidence>
<sequence length="990" mass="110276">MENGIDLEKELTCAICTEILWNPLTLLDCLHSFCGSCLKEWFSHQLAQKAPYSCPSCRAKVRATKTNATVNTLVEMYLAANPEKARTAEEKEQLNTKYSPGEDVIPKPDEREMSLRDRRIAYENRRQVNEVQALSLRTAGLDTTEQPRHRSRRDGSTQGSRSQSSRDNSRDHMSAEDRERRRRRDADSERRRNRDDITSRTEAVPAAAQSRRASEDDARRIVVASTRSNAARQVEHQSSLRSLISASDPDSSQDMENEILRQIRDEGLLDGIDLENIDVHQEDQISERIAQAYRRRLEERSSRPGSTRTNETAVLRSASTTERQRNYSSAPAPESRDTSGDDNSRATRRRRTHSRTPSAASRREQSRPPQSISAIQATHLDVNSSDDTSQRRRRRTTSSSRRATAPIPAAEIEARPAARSQTDLSGSSNSRPQSFHSITSRPLISENRSSTDPAVQQLAELPAPDRPLRSRRLSQTENTPSSSPRIVATERAELSSPDAAELLASPRPRPTDIIMPSTSLITIDNTVDRTLLPAPLSPRVPDSSRISLSDRATAYGSVSRPNSSPSPIARSPTNLYPEPSLTCARCSKAHIEYELHYNCSQCSGSNYNICLSCYRTGKGCLYWFGFGYAAWRNWEAQTTSGKLPLNAENPHMLTASRYLPPKVTPGGADGRRTLTNEDPNNRLQSGAFCANCLTWANQCYWRCESCNEGDWGFCNQCSNRGKSCTHALLPLTYKPANPPLTPMAPQEIPASARILTGPGATGVGNFKPLTFDTRCDICRFLIQPTASRYHCFSCVSRIANSTAGDYDICTPCYFKLADSRRISNENGPKGWRRCLQGHRMAVIGFEANHTGEYRIIVQDVVGGRGLSQKPSTMKDPISGELQLWSWGDGRHADNDGTHNKLVTTDVMKSPPTNLADLVIDRVFPPAGGVGIRVLAVWSWYPQEGNDDELLFPKGAELRDCKDVNGDWFHATYMGKSGLFPSPYIRVLDQV</sequence>
<dbReference type="OrthoDB" id="1305878at2759"/>
<feature type="region of interest" description="Disordered" evidence="9">
    <location>
        <begin position="84"/>
        <end position="113"/>
    </location>
</feature>
<feature type="domain" description="SH3" evidence="10">
    <location>
        <begin position="928"/>
        <end position="989"/>
    </location>
</feature>
<dbReference type="InterPro" id="IPR001841">
    <property type="entry name" value="Znf_RING"/>
</dbReference>
<accession>A0A9P7Z8K5</accession>
<feature type="compositionally biased region" description="Polar residues" evidence="9">
    <location>
        <begin position="420"/>
        <end position="454"/>
    </location>
</feature>
<dbReference type="EMBL" id="MU253782">
    <property type="protein sequence ID" value="KAG9247112.1"/>
    <property type="molecule type" value="Genomic_DNA"/>
</dbReference>